<evidence type="ECO:0000313" key="9">
    <source>
        <dbReference type="Proteomes" id="UP000446768"/>
    </source>
</evidence>
<keyword evidence="4" id="KW-0807">Transducer</keyword>
<evidence type="ECO:0000256" key="1">
    <source>
        <dbReference type="ARBA" id="ARBA00004370"/>
    </source>
</evidence>
<dbReference type="Pfam" id="PF00672">
    <property type="entry name" value="HAMP"/>
    <property type="match status" value="1"/>
</dbReference>
<dbReference type="FunFam" id="1.10.287.950:FF:000001">
    <property type="entry name" value="Methyl-accepting chemotaxis sensory transducer"/>
    <property type="match status" value="1"/>
</dbReference>
<protein>
    <submittedName>
        <fullName evidence="8">HAMP domain-containing protein</fullName>
    </submittedName>
</protein>
<dbReference type="InterPro" id="IPR013587">
    <property type="entry name" value="Nitrate/nitrite_sensing"/>
</dbReference>
<feature type="transmembrane region" description="Helical" evidence="5">
    <location>
        <begin position="14"/>
        <end position="33"/>
    </location>
</feature>
<evidence type="ECO:0000259" key="7">
    <source>
        <dbReference type="PROSITE" id="PS50885"/>
    </source>
</evidence>
<dbReference type="SMART" id="SM00283">
    <property type="entry name" value="MA"/>
    <property type="match status" value="1"/>
</dbReference>
<dbReference type="Pfam" id="PF00015">
    <property type="entry name" value="MCPsignal"/>
    <property type="match status" value="1"/>
</dbReference>
<dbReference type="CDD" id="cd06225">
    <property type="entry name" value="HAMP"/>
    <property type="match status" value="1"/>
</dbReference>
<keyword evidence="5" id="KW-1133">Transmembrane helix</keyword>
<dbReference type="EMBL" id="WKJJ01000010">
    <property type="protein sequence ID" value="MRV73344.1"/>
    <property type="molecule type" value="Genomic_DNA"/>
</dbReference>
<proteinExistence type="inferred from homology"/>
<dbReference type="Gene3D" id="1.10.287.950">
    <property type="entry name" value="Methyl-accepting chemotaxis protein"/>
    <property type="match status" value="1"/>
</dbReference>
<dbReference type="CDD" id="cd11386">
    <property type="entry name" value="MCP_signal"/>
    <property type="match status" value="1"/>
</dbReference>
<dbReference type="PROSITE" id="PS50111">
    <property type="entry name" value="CHEMOTAXIS_TRANSDUC_2"/>
    <property type="match status" value="1"/>
</dbReference>
<dbReference type="PANTHER" id="PTHR43531">
    <property type="entry name" value="PROTEIN ICFG"/>
    <property type="match status" value="1"/>
</dbReference>
<dbReference type="InterPro" id="IPR003660">
    <property type="entry name" value="HAMP_dom"/>
</dbReference>
<keyword evidence="2" id="KW-0488">Methylation</keyword>
<dbReference type="GO" id="GO:0005886">
    <property type="term" value="C:plasma membrane"/>
    <property type="evidence" value="ECO:0007669"/>
    <property type="project" value="TreeGrafter"/>
</dbReference>
<keyword evidence="5" id="KW-0812">Transmembrane</keyword>
<comment type="similarity">
    <text evidence="3">Belongs to the methyl-accepting chemotaxis (MCP) protein family.</text>
</comment>
<dbReference type="RefSeq" id="WP_154375845.1">
    <property type="nucleotide sequence ID" value="NZ_WKJJ01000010.1"/>
</dbReference>
<feature type="domain" description="Methyl-accepting transducer" evidence="6">
    <location>
        <begin position="396"/>
        <end position="625"/>
    </location>
</feature>
<dbReference type="InterPro" id="IPR051310">
    <property type="entry name" value="MCP_chemotaxis"/>
</dbReference>
<sequence>MTAILGRLLLWQKFAVLGVISALIAIVPLALFIQASMRVVDTVALEVGGLPPIRAALALTADLQRHRGLSAIVLGGNAGAADQRSAKRRDVDQGVAAFDTTIKALALPEIGTRWDQARSGWTELAAQVDQGALKPADSFQRHTALIGQLLKIAELLVDHYKLNLDPEADSYNLIYASLMQSPQLTEALARLRGRGAGLLAAHTLTQNDRVAIATMQESATYFSGLFANSIGKAFRANPALQGELQGVVQSARDQGAHVLDLAKQQLLQAEQPDYPATEYFAQFTKAIDAQQAASGKAMEALEHLLAARKDRVQRAEWMTVAAVAALFILAAWLSYLIVQAVIRPLQQAVQAARRISEGDLTTVIDVQGRDESAQLLSALHGMNHGLVRIVREVRNGTASIATASQQIASGNSNLSARTEQQASALEETASSMEQLTATVQQSASHAQQANQLAGDASAVAARGGGAVGEMVDTMGAISQAANKIVDIIGVIDGIAFQTNILALNAAVEAARAGEQGRGFAVVASEVRTLAQRSASAAREIKGLITEAVSSVETGNRLAGSTGGAMQEVLGSIGRVTSVVAEITQASAEQSDGIAQINQAIVQMDDVTQQNAALVEQAAAAAAALQQQCAGLLDVVSVFRLADGEDGYAT</sequence>
<keyword evidence="9" id="KW-1185">Reference proteome</keyword>
<dbReference type="PROSITE" id="PS50885">
    <property type="entry name" value="HAMP"/>
    <property type="match status" value="1"/>
</dbReference>
<comment type="subcellular location">
    <subcellularLocation>
        <location evidence="1">Membrane</location>
    </subcellularLocation>
</comment>
<accession>A0A7X2INY8</accession>
<dbReference type="AlphaFoldDB" id="A0A7X2INY8"/>
<dbReference type="SMART" id="SM00304">
    <property type="entry name" value="HAMP"/>
    <property type="match status" value="1"/>
</dbReference>
<dbReference type="GO" id="GO:0007165">
    <property type="term" value="P:signal transduction"/>
    <property type="evidence" value="ECO:0007669"/>
    <property type="project" value="UniProtKB-KW"/>
</dbReference>
<name>A0A7X2INY8_9BURK</name>
<feature type="domain" description="HAMP" evidence="7">
    <location>
        <begin position="339"/>
        <end position="391"/>
    </location>
</feature>
<evidence type="ECO:0000256" key="5">
    <source>
        <dbReference type="SAM" id="Phobius"/>
    </source>
</evidence>
<dbReference type="Proteomes" id="UP000446768">
    <property type="component" value="Unassembled WGS sequence"/>
</dbReference>
<reference evidence="8 9" key="1">
    <citation type="submission" date="2019-11" db="EMBL/GenBank/DDBJ databases">
        <title>Novel species isolated from a subtropical stream in China.</title>
        <authorList>
            <person name="Lu H."/>
        </authorList>
    </citation>
    <scope>NUCLEOTIDE SEQUENCE [LARGE SCALE GENOMIC DNA]</scope>
    <source>
        <strain evidence="8 9">FT92W</strain>
    </source>
</reference>
<evidence type="ECO:0000256" key="3">
    <source>
        <dbReference type="ARBA" id="ARBA00029447"/>
    </source>
</evidence>
<dbReference type="Pfam" id="PF08376">
    <property type="entry name" value="NIT"/>
    <property type="match status" value="1"/>
</dbReference>
<comment type="caution">
    <text evidence="8">The sequence shown here is derived from an EMBL/GenBank/DDBJ whole genome shotgun (WGS) entry which is preliminary data.</text>
</comment>
<evidence type="ECO:0000313" key="8">
    <source>
        <dbReference type="EMBL" id="MRV73344.1"/>
    </source>
</evidence>
<organism evidence="8 9">
    <name type="scientific">Pseudoduganella rivuli</name>
    <dbReference type="NCBI Taxonomy" id="2666085"/>
    <lineage>
        <taxon>Bacteria</taxon>
        <taxon>Pseudomonadati</taxon>
        <taxon>Pseudomonadota</taxon>
        <taxon>Betaproteobacteria</taxon>
        <taxon>Burkholderiales</taxon>
        <taxon>Oxalobacteraceae</taxon>
        <taxon>Telluria group</taxon>
        <taxon>Pseudoduganella</taxon>
    </lineage>
</organism>
<feature type="transmembrane region" description="Helical" evidence="5">
    <location>
        <begin position="317"/>
        <end position="338"/>
    </location>
</feature>
<dbReference type="PANTHER" id="PTHR43531:SF14">
    <property type="entry name" value="METHYL-ACCEPTING CHEMOTAXIS PROTEIN I-RELATED"/>
    <property type="match status" value="1"/>
</dbReference>
<gene>
    <name evidence="8" type="ORF">GJ700_16655</name>
</gene>
<evidence type="ECO:0000256" key="4">
    <source>
        <dbReference type="PROSITE-ProRule" id="PRU00284"/>
    </source>
</evidence>
<dbReference type="SUPFAM" id="SSF58104">
    <property type="entry name" value="Methyl-accepting chemotaxis protein (MCP) signaling domain"/>
    <property type="match status" value="1"/>
</dbReference>
<dbReference type="GO" id="GO:0004888">
    <property type="term" value="F:transmembrane signaling receptor activity"/>
    <property type="evidence" value="ECO:0007669"/>
    <property type="project" value="TreeGrafter"/>
</dbReference>
<dbReference type="GO" id="GO:0006935">
    <property type="term" value="P:chemotaxis"/>
    <property type="evidence" value="ECO:0007669"/>
    <property type="project" value="TreeGrafter"/>
</dbReference>
<keyword evidence="5" id="KW-0472">Membrane</keyword>
<evidence type="ECO:0000256" key="2">
    <source>
        <dbReference type="ARBA" id="ARBA00022481"/>
    </source>
</evidence>
<evidence type="ECO:0000259" key="6">
    <source>
        <dbReference type="PROSITE" id="PS50111"/>
    </source>
</evidence>
<dbReference type="InterPro" id="IPR004089">
    <property type="entry name" value="MCPsignal_dom"/>
</dbReference>